<reference evidence="8" key="2">
    <citation type="submission" date="2015-01" db="EMBL/GenBank/DDBJ databases">
        <title>Evolutionary Origins and Diversification of the Mycorrhizal Mutualists.</title>
        <authorList>
            <consortium name="DOE Joint Genome Institute"/>
            <consortium name="Mycorrhizal Genomics Consortium"/>
            <person name="Kohler A."/>
            <person name="Kuo A."/>
            <person name="Nagy L.G."/>
            <person name="Floudas D."/>
            <person name="Copeland A."/>
            <person name="Barry K.W."/>
            <person name="Cichocki N."/>
            <person name="Veneault-Fourrey C."/>
            <person name="LaButti K."/>
            <person name="Lindquist E.A."/>
            <person name="Lipzen A."/>
            <person name="Lundell T."/>
            <person name="Morin E."/>
            <person name="Murat C."/>
            <person name="Riley R."/>
            <person name="Ohm R."/>
            <person name="Sun H."/>
            <person name="Tunlid A."/>
            <person name="Henrissat B."/>
            <person name="Grigoriev I.V."/>
            <person name="Hibbett D.S."/>
            <person name="Martin F."/>
        </authorList>
    </citation>
    <scope>NUCLEOTIDE SEQUENCE [LARGE SCALE GENOMIC DNA]</scope>
    <source>
        <strain evidence="8">F 1598</strain>
    </source>
</reference>
<gene>
    <name evidence="7" type="ORF">PILCRDRAFT_828041</name>
</gene>
<dbReference type="PANTHER" id="PTHR43004">
    <property type="entry name" value="TRK SYSTEM POTASSIUM UPTAKE PROTEIN"/>
    <property type="match status" value="1"/>
</dbReference>
<evidence type="ECO:0000256" key="1">
    <source>
        <dbReference type="ARBA" id="ARBA00001974"/>
    </source>
</evidence>
<keyword evidence="3" id="KW-0274">FAD</keyword>
<evidence type="ECO:0000256" key="5">
    <source>
        <dbReference type="SAM" id="Phobius"/>
    </source>
</evidence>
<protein>
    <recommendedName>
        <fullName evidence="6">FAD-binding domain-containing protein</fullName>
    </recommendedName>
</protein>
<keyword evidence="5" id="KW-1133">Transmembrane helix</keyword>
<dbReference type="SUPFAM" id="SSF51905">
    <property type="entry name" value="FAD/NAD(P)-binding domain"/>
    <property type="match status" value="1"/>
</dbReference>
<dbReference type="Proteomes" id="UP000054166">
    <property type="component" value="Unassembled WGS sequence"/>
</dbReference>
<dbReference type="Gene3D" id="3.50.50.60">
    <property type="entry name" value="FAD/NAD(P)-binding domain"/>
    <property type="match status" value="1"/>
</dbReference>
<dbReference type="GO" id="GO:0016709">
    <property type="term" value="F:oxidoreductase activity, acting on paired donors, with incorporation or reduction of molecular oxygen, NAD(P)H as one donor, and incorporation of one atom of oxygen"/>
    <property type="evidence" value="ECO:0007669"/>
    <property type="project" value="UniProtKB-ARBA"/>
</dbReference>
<sequence length="564" mass="62260">MSSESIVLVVGAGPAGLVMALALSRNGIKVRIIEKNSTFHLGSRGAGLQPRTFELFQTLGIMDDVHKFATPMMTMRAYKLPGGTVPIKTWDMFKKGPVQHDRPYANGNLSQELLEEILRTHLAKYGVAVELSKALVGIDQGVDTVTATVAIKQPDGSEIQESIVAQYLVGSDGTKGSSRKLLGLTFQGETLDADGMIWADVEIKGLTNDFWHVWGKPGYFTILARPHYYTGNQFSIGITGQNFDPADLVEPAKLTQFIHAETGRTELEFGKFTSLTYFKPNIRMVNKFQEGRAFVVGDSGHVHSPTGGQGVNCSIQDAGNLAWKLVLVLKNYARPTLLTTYSDERLPVIAQMLQATSVLYTHIVTPEKKAENETGWFRWRNLALLMYGINYRYSDIILEERDTTPQDKEEALAHAYSGYKELGVLRAGDRAPEAPGLISTQHRLKTSLFEQYKLTLHTVLVFTAEGQEQLVTEVIALVKSYPKDAVQIIVISGEEPRHFTGTNVLIDRDGHAHNAYLALNDTVTIAVVRPDGFIGALVMDVVGVQRYFSKIFDVDGRVGEIGLQ</sequence>
<evidence type="ECO:0000259" key="6">
    <source>
        <dbReference type="Pfam" id="PF01494"/>
    </source>
</evidence>
<organism evidence="7 8">
    <name type="scientific">Piloderma croceum (strain F 1598)</name>
    <dbReference type="NCBI Taxonomy" id="765440"/>
    <lineage>
        <taxon>Eukaryota</taxon>
        <taxon>Fungi</taxon>
        <taxon>Dikarya</taxon>
        <taxon>Basidiomycota</taxon>
        <taxon>Agaricomycotina</taxon>
        <taxon>Agaricomycetes</taxon>
        <taxon>Agaricomycetidae</taxon>
        <taxon>Atheliales</taxon>
        <taxon>Atheliaceae</taxon>
        <taxon>Piloderma</taxon>
    </lineage>
</organism>
<dbReference type="InterPro" id="IPR036188">
    <property type="entry name" value="FAD/NAD-bd_sf"/>
</dbReference>
<keyword evidence="5" id="KW-0812">Transmembrane</keyword>
<accession>A0A0C3F424</accession>
<comment type="cofactor">
    <cofactor evidence="1">
        <name>FAD</name>
        <dbReference type="ChEBI" id="CHEBI:57692"/>
    </cofactor>
</comment>
<dbReference type="GO" id="GO:0071949">
    <property type="term" value="F:FAD binding"/>
    <property type="evidence" value="ECO:0007669"/>
    <property type="project" value="InterPro"/>
</dbReference>
<dbReference type="HOGENOM" id="CLU_009665_20_3_1"/>
<dbReference type="Pfam" id="PF01494">
    <property type="entry name" value="FAD_binding_3"/>
    <property type="match status" value="1"/>
</dbReference>
<keyword evidence="2" id="KW-0285">Flavoprotein</keyword>
<dbReference type="AlphaFoldDB" id="A0A0C3F424"/>
<evidence type="ECO:0000256" key="3">
    <source>
        <dbReference type="ARBA" id="ARBA00022827"/>
    </source>
</evidence>
<reference evidence="7 8" key="1">
    <citation type="submission" date="2014-04" db="EMBL/GenBank/DDBJ databases">
        <authorList>
            <consortium name="DOE Joint Genome Institute"/>
            <person name="Kuo A."/>
            <person name="Tarkka M."/>
            <person name="Buscot F."/>
            <person name="Kohler A."/>
            <person name="Nagy L.G."/>
            <person name="Floudas D."/>
            <person name="Copeland A."/>
            <person name="Barry K.W."/>
            <person name="Cichocki N."/>
            <person name="Veneault-Fourrey C."/>
            <person name="LaButti K."/>
            <person name="Lindquist E.A."/>
            <person name="Lipzen A."/>
            <person name="Lundell T."/>
            <person name="Morin E."/>
            <person name="Murat C."/>
            <person name="Sun H."/>
            <person name="Tunlid A."/>
            <person name="Henrissat B."/>
            <person name="Grigoriev I.V."/>
            <person name="Hibbett D.S."/>
            <person name="Martin F."/>
            <person name="Nordberg H.P."/>
            <person name="Cantor M.N."/>
            <person name="Hua S.X."/>
        </authorList>
    </citation>
    <scope>NUCLEOTIDE SEQUENCE [LARGE SCALE GENOMIC DNA]</scope>
    <source>
        <strain evidence="7 8">F 1598</strain>
    </source>
</reference>
<dbReference type="EMBL" id="KN833058">
    <property type="protein sequence ID" value="KIM74621.1"/>
    <property type="molecule type" value="Genomic_DNA"/>
</dbReference>
<evidence type="ECO:0000256" key="2">
    <source>
        <dbReference type="ARBA" id="ARBA00022630"/>
    </source>
</evidence>
<evidence type="ECO:0000256" key="4">
    <source>
        <dbReference type="ARBA" id="ARBA00023002"/>
    </source>
</evidence>
<name>A0A0C3F424_PILCF</name>
<keyword evidence="5" id="KW-0472">Membrane</keyword>
<dbReference type="Gene3D" id="3.40.30.120">
    <property type="match status" value="1"/>
</dbReference>
<dbReference type="InterPro" id="IPR050641">
    <property type="entry name" value="RIFMO-like"/>
</dbReference>
<dbReference type="InParanoid" id="A0A0C3F424"/>
<keyword evidence="8" id="KW-1185">Reference proteome</keyword>
<proteinExistence type="predicted"/>
<dbReference type="STRING" id="765440.A0A0C3F424"/>
<feature type="transmembrane region" description="Helical" evidence="5">
    <location>
        <begin position="6"/>
        <end position="23"/>
    </location>
</feature>
<dbReference type="PANTHER" id="PTHR43004:SF19">
    <property type="entry name" value="BINDING MONOOXYGENASE, PUTATIVE (JCVI)-RELATED"/>
    <property type="match status" value="1"/>
</dbReference>
<evidence type="ECO:0000313" key="7">
    <source>
        <dbReference type="EMBL" id="KIM74621.1"/>
    </source>
</evidence>
<feature type="domain" description="FAD-binding" evidence="6">
    <location>
        <begin position="7"/>
        <end position="355"/>
    </location>
</feature>
<dbReference type="PRINTS" id="PR00420">
    <property type="entry name" value="RNGMNOXGNASE"/>
</dbReference>
<dbReference type="OrthoDB" id="2690153at2759"/>
<dbReference type="InterPro" id="IPR002938">
    <property type="entry name" value="FAD-bd"/>
</dbReference>
<dbReference type="Gene3D" id="3.30.70.2450">
    <property type="match status" value="1"/>
</dbReference>
<keyword evidence="4" id="KW-0560">Oxidoreductase</keyword>
<evidence type="ECO:0000313" key="8">
    <source>
        <dbReference type="Proteomes" id="UP000054166"/>
    </source>
</evidence>